<dbReference type="Gene3D" id="3.10.50.10">
    <property type="match status" value="1"/>
</dbReference>
<dbReference type="PANTHER" id="PTHR11177">
    <property type="entry name" value="CHITINASE"/>
    <property type="match status" value="1"/>
</dbReference>
<dbReference type="EMBL" id="MKVH01000019">
    <property type="protein sequence ID" value="OJX58255.1"/>
    <property type="molecule type" value="Genomic_DNA"/>
</dbReference>
<dbReference type="GO" id="GO:0005975">
    <property type="term" value="P:carbohydrate metabolic process"/>
    <property type="evidence" value="ECO:0007669"/>
    <property type="project" value="InterPro"/>
</dbReference>
<sequence>MIVRKFSTALTAFFLALAASAQGPIVYGWYPSWSSQAAVDGLDPSLLTHLSWFDAQVDTATGALTIPPSWMTGRPAAWALEHGIALHLTVTCFGTESNTAWLSSRDKRQRTIGDIVEALRQRQGRGVCIDAESVPGNQRDNLTAFMGDLSAALKTTIPVAELTMATPAVDWSNAFDLAALADICDYLCLMGYDYYWDTSPTAGPVAPLGGENLSVTRSVDTYLDAGVPPSRLVLGVPLYGRRWPVSSTNRKATATGRATAVTFATAMTETPSHQTIFDEPTSTLWYNDERKGSLTQTWVDDSLSLARKYGMARAKGLRGIALWALGYDGGRREVWSGIRTAWYPASTVAEGDGRPERLHEAGRYTILGQEIPPGTSWNGPQIIILTDANGRVYRRMEARF</sequence>
<dbReference type="InterPro" id="IPR011583">
    <property type="entry name" value="Chitinase_II/V-like_cat"/>
</dbReference>
<gene>
    <name evidence="6" type="ORF">BGO89_03225</name>
</gene>
<feature type="domain" description="GH18" evidence="5">
    <location>
        <begin position="24"/>
        <end position="345"/>
    </location>
</feature>
<proteinExistence type="predicted"/>
<dbReference type="InterPro" id="IPR029070">
    <property type="entry name" value="Chitinase_insertion_sf"/>
</dbReference>
<dbReference type="EC" id="3.2.1.14" evidence="2"/>
<dbReference type="GO" id="GO:0005576">
    <property type="term" value="C:extracellular region"/>
    <property type="evidence" value="ECO:0007669"/>
    <property type="project" value="TreeGrafter"/>
</dbReference>
<evidence type="ECO:0000256" key="4">
    <source>
        <dbReference type="SAM" id="SignalP"/>
    </source>
</evidence>
<organism evidence="6 7">
    <name type="scientific">Candidatus Kapaibacterium thiocyanatum</name>
    <dbReference type="NCBI Taxonomy" id="1895771"/>
    <lineage>
        <taxon>Bacteria</taxon>
        <taxon>Pseudomonadati</taxon>
        <taxon>Candidatus Kapaibacteriota</taxon>
        <taxon>Candidatus Kapaibacteriia</taxon>
        <taxon>Candidatus Kapaibacteriales</taxon>
        <taxon>Candidatus Kapaibacteriaceae</taxon>
        <taxon>Candidatus Kapaibacterium</taxon>
    </lineage>
</organism>
<dbReference type="InterPro" id="IPR001223">
    <property type="entry name" value="Glyco_hydro18_cat"/>
</dbReference>
<evidence type="ECO:0000313" key="7">
    <source>
        <dbReference type="Proteomes" id="UP000184233"/>
    </source>
</evidence>
<dbReference type="PANTHER" id="PTHR11177:SF317">
    <property type="entry name" value="CHITINASE 12-RELATED"/>
    <property type="match status" value="1"/>
</dbReference>
<evidence type="ECO:0000313" key="6">
    <source>
        <dbReference type="EMBL" id="OJX58255.1"/>
    </source>
</evidence>
<comment type="catalytic activity">
    <reaction evidence="1">
        <text>Random endo-hydrolysis of N-acetyl-beta-D-glucosaminide (1-&gt;4)-beta-linkages in chitin and chitodextrins.</text>
        <dbReference type="EC" id="3.2.1.14"/>
    </reaction>
</comment>
<dbReference type="GO" id="GO:0008843">
    <property type="term" value="F:endochitinase activity"/>
    <property type="evidence" value="ECO:0007669"/>
    <property type="project" value="UniProtKB-EC"/>
</dbReference>
<dbReference type="Gene3D" id="3.20.20.80">
    <property type="entry name" value="Glycosidases"/>
    <property type="match status" value="1"/>
</dbReference>
<evidence type="ECO:0000256" key="2">
    <source>
        <dbReference type="ARBA" id="ARBA00012729"/>
    </source>
</evidence>
<dbReference type="SUPFAM" id="SSF51445">
    <property type="entry name" value="(Trans)glycosidases"/>
    <property type="match status" value="1"/>
</dbReference>
<keyword evidence="3" id="KW-0146">Chitin degradation</keyword>
<feature type="signal peptide" evidence="4">
    <location>
        <begin position="1"/>
        <end position="21"/>
    </location>
</feature>
<protein>
    <recommendedName>
        <fullName evidence="2">chitinase</fullName>
        <ecNumber evidence="2">3.2.1.14</ecNumber>
    </recommendedName>
</protein>
<name>A0A1M3L094_9BACT</name>
<dbReference type="GO" id="GO:0008061">
    <property type="term" value="F:chitin binding"/>
    <property type="evidence" value="ECO:0007669"/>
    <property type="project" value="InterPro"/>
</dbReference>
<dbReference type="STRING" id="1895771.BGO89_03225"/>
<dbReference type="AlphaFoldDB" id="A0A1M3L094"/>
<dbReference type="SMART" id="SM00636">
    <property type="entry name" value="Glyco_18"/>
    <property type="match status" value="1"/>
</dbReference>
<evidence type="ECO:0000256" key="1">
    <source>
        <dbReference type="ARBA" id="ARBA00000822"/>
    </source>
</evidence>
<keyword evidence="4" id="KW-0732">Signal</keyword>
<dbReference type="InterPro" id="IPR017853">
    <property type="entry name" value="GH"/>
</dbReference>
<dbReference type="Pfam" id="PF00704">
    <property type="entry name" value="Glyco_hydro_18"/>
    <property type="match status" value="1"/>
</dbReference>
<accession>A0A1M3L094</accession>
<feature type="chain" id="PRO_5012747646" description="chitinase" evidence="4">
    <location>
        <begin position="22"/>
        <end position="400"/>
    </location>
</feature>
<keyword evidence="3" id="KW-0119">Carbohydrate metabolism</keyword>
<comment type="caution">
    <text evidence="6">The sequence shown here is derived from an EMBL/GenBank/DDBJ whole genome shotgun (WGS) entry which is preliminary data.</text>
</comment>
<dbReference type="Proteomes" id="UP000184233">
    <property type="component" value="Unassembled WGS sequence"/>
</dbReference>
<keyword evidence="3" id="KW-0624">Polysaccharide degradation</keyword>
<dbReference type="GO" id="GO:0006032">
    <property type="term" value="P:chitin catabolic process"/>
    <property type="evidence" value="ECO:0007669"/>
    <property type="project" value="UniProtKB-KW"/>
</dbReference>
<evidence type="ECO:0000259" key="5">
    <source>
        <dbReference type="PROSITE" id="PS51910"/>
    </source>
</evidence>
<dbReference type="InterPro" id="IPR050314">
    <property type="entry name" value="Glycosyl_Hydrlase_18"/>
</dbReference>
<evidence type="ECO:0000256" key="3">
    <source>
        <dbReference type="ARBA" id="ARBA00023024"/>
    </source>
</evidence>
<dbReference type="PROSITE" id="PS51910">
    <property type="entry name" value="GH18_2"/>
    <property type="match status" value="1"/>
</dbReference>
<reference evidence="6 7" key="1">
    <citation type="submission" date="2016-09" db="EMBL/GenBank/DDBJ databases">
        <title>Genome-resolved meta-omics ties microbial dynamics to process performance in biotechnology for thiocyanate degradation.</title>
        <authorList>
            <person name="Kantor R.S."/>
            <person name="Huddy R.J."/>
            <person name="Iyer R."/>
            <person name="Thomas B.C."/>
            <person name="Brown C.T."/>
            <person name="Anantharaman K."/>
            <person name="Tringe S."/>
            <person name="Hettich R.L."/>
            <person name="Harrison S.T."/>
            <person name="Banfield J.F."/>
        </authorList>
    </citation>
    <scope>NUCLEOTIDE SEQUENCE [LARGE SCALE GENOMIC DNA]</scope>
    <source>
        <strain evidence="6">59-99</strain>
    </source>
</reference>